<evidence type="ECO:0000313" key="2">
    <source>
        <dbReference type="EMBL" id="WVZ98607.1"/>
    </source>
</evidence>
<organism evidence="2 3">
    <name type="scientific">Paspalum notatum var. saurae</name>
    <dbReference type="NCBI Taxonomy" id="547442"/>
    <lineage>
        <taxon>Eukaryota</taxon>
        <taxon>Viridiplantae</taxon>
        <taxon>Streptophyta</taxon>
        <taxon>Embryophyta</taxon>
        <taxon>Tracheophyta</taxon>
        <taxon>Spermatophyta</taxon>
        <taxon>Magnoliopsida</taxon>
        <taxon>Liliopsida</taxon>
        <taxon>Poales</taxon>
        <taxon>Poaceae</taxon>
        <taxon>PACMAD clade</taxon>
        <taxon>Panicoideae</taxon>
        <taxon>Andropogonodae</taxon>
        <taxon>Paspaleae</taxon>
        <taxon>Paspalinae</taxon>
        <taxon>Paspalum</taxon>
    </lineage>
</organism>
<feature type="region of interest" description="Disordered" evidence="1">
    <location>
        <begin position="1"/>
        <end position="68"/>
    </location>
</feature>
<evidence type="ECO:0000313" key="3">
    <source>
        <dbReference type="Proteomes" id="UP001341281"/>
    </source>
</evidence>
<accession>A0AAQ3XJ59</accession>
<dbReference type="EMBL" id="CP144754">
    <property type="protein sequence ID" value="WVZ98607.1"/>
    <property type="molecule type" value="Genomic_DNA"/>
</dbReference>
<gene>
    <name evidence="2" type="ORF">U9M48_044022</name>
</gene>
<dbReference type="Gene3D" id="2.40.10.120">
    <property type="match status" value="1"/>
</dbReference>
<keyword evidence="3" id="KW-1185">Reference proteome</keyword>
<dbReference type="PANTHER" id="PTHR36141">
    <property type="entry name" value="OS08G0148500 PROTEIN"/>
    <property type="match status" value="1"/>
</dbReference>
<sequence>MNRSTPLAWGREADVGTSMHDPKRSDESRTRRREAPTQGEICGDAERGEESKDKERRGGLRTGSTLQMKSASANSNIYAAMAAPPTAFENHLERWIFRHRIESVVSVEFRPKDSDLVLERLLFLSDVDVPEGSPEYHQMDDDSRASMLSTGVVAGENEQQVFVLTCAHSLKQVYNLHHPIDVADLADLYAPWIMCDHRELMFLARQDNERVSIEANISRLDIPNDLLLIEVNKANFTAYCNRPHPPVIFSSEFPSRFATVVMLSWPLRRHRTAVRGNISHSQRNIDDLAEENPEGLATVLSEVDITSDKGSSGAPLFDGLGKGIGLLYGGDGKFSYVIPTHVIRQCLLNWGWQYHG</sequence>
<dbReference type="InterPro" id="IPR009003">
    <property type="entry name" value="Peptidase_S1_PA"/>
</dbReference>
<dbReference type="PANTHER" id="PTHR36141:SF6">
    <property type="entry name" value="SERINE PROTEASE"/>
    <property type="match status" value="1"/>
</dbReference>
<reference evidence="2 3" key="1">
    <citation type="submission" date="2024-02" db="EMBL/GenBank/DDBJ databases">
        <title>High-quality chromosome-scale genome assembly of Pensacola bahiagrass (Paspalum notatum Flugge var. saurae).</title>
        <authorList>
            <person name="Vega J.M."/>
            <person name="Podio M."/>
            <person name="Orjuela J."/>
            <person name="Siena L.A."/>
            <person name="Pessino S.C."/>
            <person name="Combes M.C."/>
            <person name="Mariac C."/>
            <person name="Albertini E."/>
            <person name="Pupilli F."/>
            <person name="Ortiz J.P.A."/>
            <person name="Leblanc O."/>
        </authorList>
    </citation>
    <scope>NUCLEOTIDE SEQUENCE [LARGE SCALE GENOMIC DNA]</scope>
    <source>
        <strain evidence="2">R1</strain>
        <tissue evidence="2">Leaf</tissue>
    </source>
</reference>
<protein>
    <submittedName>
        <fullName evidence="2">Uncharacterized protein</fullName>
    </submittedName>
</protein>
<dbReference type="SUPFAM" id="SSF50494">
    <property type="entry name" value="Trypsin-like serine proteases"/>
    <property type="match status" value="1"/>
</dbReference>
<feature type="compositionally biased region" description="Basic and acidic residues" evidence="1">
    <location>
        <begin position="44"/>
        <end position="58"/>
    </location>
</feature>
<name>A0AAQ3XJ59_PASNO</name>
<proteinExistence type="predicted"/>
<dbReference type="AlphaFoldDB" id="A0AAQ3XJ59"/>
<evidence type="ECO:0000256" key="1">
    <source>
        <dbReference type="SAM" id="MobiDB-lite"/>
    </source>
</evidence>
<dbReference type="Proteomes" id="UP001341281">
    <property type="component" value="Chromosome 10"/>
</dbReference>
<feature type="compositionally biased region" description="Basic and acidic residues" evidence="1">
    <location>
        <begin position="20"/>
        <end position="35"/>
    </location>
</feature>
<dbReference type="Pfam" id="PF13365">
    <property type="entry name" value="Trypsin_2"/>
    <property type="match status" value="1"/>
</dbReference>